<keyword evidence="1" id="KW-0472">Membrane</keyword>
<accession>A0A1L9TSE7</accession>
<feature type="transmembrane region" description="Helical" evidence="1">
    <location>
        <begin position="139"/>
        <end position="158"/>
    </location>
</feature>
<dbReference type="GeneID" id="63762269"/>
<feature type="transmembrane region" description="Helical" evidence="1">
    <location>
        <begin position="102"/>
        <end position="124"/>
    </location>
</feature>
<gene>
    <name evidence="2" type="ORF">ASPSYDRAFT_41010</name>
</gene>
<keyword evidence="3" id="KW-1185">Reference proteome</keyword>
<name>A0A1L9TSE7_9EURO</name>
<dbReference type="RefSeq" id="XP_040706160.1">
    <property type="nucleotide sequence ID" value="XM_040846196.1"/>
</dbReference>
<proteinExistence type="predicted"/>
<reference evidence="3" key="1">
    <citation type="journal article" date="2017" name="Genome Biol.">
        <title>Comparative genomics reveals high biological diversity and specific adaptations in the industrially and medically important fungal genus Aspergillus.</title>
        <authorList>
            <person name="de Vries R.P."/>
            <person name="Riley R."/>
            <person name="Wiebenga A."/>
            <person name="Aguilar-Osorio G."/>
            <person name="Amillis S."/>
            <person name="Uchima C.A."/>
            <person name="Anderluh G."/>
            <person name="Asadollahi M."/>
            <person name="Askin M."/>
            <person name="Barry K."/>
            <person name="Battaglia E."/>
            <person name="Bayram O."/>
            <person name="Benocci T."/>
            <person name="Braus-Stromeyer S.A."/>
            <person name="Caldana C."/>
            <person name="Canovas D."/>
            <person name="Cerqueira G.C."/>
            <person name="Chen F."/>
            <person name="Chen W."/>
            <person name="Choi C."/>
            <person name="Clum A."/>
            <person name="Dos Santos R.A."/>
            <person name="Damasio A.R."/>
            <person name="Diallinas G."/>
            <person name="Emri T."/>
            <person name="Fekete E."/>
            <person name="Flipphi M."/>
            <person name="Freyberg S."/>
            <person name="Gallo A."/>
            <person name="Gournas C."/>
            <person name="Habgood R."/>
            <person name="Hainaut M."/>
            <person name="Harispe M.L."/>
            <person name="Henrissat B."/>
            <person name="Hilden K.S."/>
            <person name="Hope R."/>
            <person name="Hossain A."/>
            <person name="Karabika E."/>
            <person name="Karaffa L."/>
            <person name="Karanyi Z."/>
            <person name="Krasevec N."/>
            <person name="Kuo A."/>
            <person name="Kusch H."/>
            <person name="LaButti K."/>
            <person name="Lagendijk E.L."/>
            <person name="Lapidus A."/>
            <person name="Levasseur A."/>
            <person name="Lindquist E."/>
            <person name="Lipzen A."/>
            <person name="Logrieco A.F."/>
            <person name="MacCabe A."/>
            <person name="Maekelae M.R."/>
            <person name="Malavazi I."/>
            <person name="Melin P."/>
            <person name="Meyer V."/>
            <person name="Mielnichuk N."/>
            <person name="Miskei M."/>
            <person name="Molnar A.P."/>
            <person name="Mule G."/>
            <person name="Ngan C.Y."/>
            <person name="Orejas M."/>
            <person name="Orosz E."/>
            <person name="Ouedraogo J.P."/>
            <person name="Overkamp K.M."/>
            <person name="Park H.-S."/>
            <person name="Perrone G."/>
            <person name="Piumi F."/>
            <person name="Punt P.J."/>
            <person name="Ram A.F."/>
            <person name="Ramon A."/>
            <person name="Rauscher S."/>
            <person name="Record E."/>
            <person name="Riano-Pachon D.M."/>
            <person name="Robert V."/>
            <person name="Roehrig J."/>
            <person name="Ruller R."/>
            <person name="Salamov A."/>
            <person name="Salih N.S."/>
            <person name="Samson R.A."/>
            <person name="Sandor E."/>
            <person name="Sanguinetti M."/>
            <person name="Schuetze T."/>
            <person name="Sepcic K."/>
            <person name="Shelest E."/>
            <person name="Sherlock G."/>
            <person name="Sophianopoulou V."/>
            <person name="Squina F.M."/>
            <person name="Sun H."/>
            <person name="Susca A."/>
            <person name="Todd R.B."/>
            <person name="Tsang A."/>
            <person name="Unkles S.E."/>
            <person name="van de Wiele N."/>
            <person name="van Rossen-Uffink D."/>
            <person name="Oliveira J.V."/>
            <person name="Vesth T.C."/>
            <person name="Visser J."/>
            <person name="Yu J.-H."/>
            <person name="Zhou M."/>
            <person name="Andersen M.R."/>
            <person name="Archer D.B."/>
            <person name="Baker S.E."/>
            <person name="Benoit I."/>
            <person name="Brakhage A.A."/>
            <person name="Braus G.H."/>
            <person name="Fischer R."/>
            <person name="Frisvad J.C."/>
            <person name="Goldman G.H."/>
            <person name="Houbraken J."/>
            <person name="Oakley B."/>
            <person name="Pocsi I."/>
            <person name="Scazzocchio C."/>
            <person name="Seiboth B."/>
            <person name="vanKuyk P.A."/>
            <person name="Wortman J."/>
            <person name="Dyer P.S."/>
            <person name="Grigoriev I.V."/>
        </authorList>
    </citation>
    <scope>NUCLEOTIDE SEQUENCE [LARGE SCALE GENOMIC DNA]</scope>
    <source>
        <strain evidence="3">CBS 593.65</strain>
    </source>
</reference>
<sequence length="159" mass="17260">MTRSKVYGPPESRRDRLSLICGPLSMLLYLVFFVAADFLPSISPTASAEQVASHYSQHKSGISAGVYLTALVALLCPLYGVSIHHQLSRIPQVSQTALFLQLANACALGLVFCLIAMFFAAASYRPGRDPAITQLVNDLAWFCWGFCSGPLILQFCAIS</sequence>
<organism evidence="2 3">
    <name type="scientific">Aspergillus sydowii CBS 593.65</name>
    <dbReference type="NCBI Taxonomy" id="1036612"/>
    <lineage>
        <taxon>Eukaryota</taxon>
        <taxon>Fungi</taxon>
        <taxon>Dikarya</taxon>
        <taxon>Ascomycota</taxon>
        <taxon>Pezizomycotina</taxon>
        <taxon>Eurotiomycetes</taxon>
        <taxon>Eurotiomycetidae</taxon>
        <taxon>Eurotiales</taxon>
        <taxon>Aspergillaceae</taxon>
        <taxon>Aspergillus</taxon>
        <taxon>Aspergillus subgen. Nidulantes</taxon>
    </lineage>
</organism>
<dbReference type="EMBL" id="KV878583">
    <property type="protein sequence ID" value="OJJ62354.1"/>
    <property type="molecule type" value="Genomic_DNA"/>
</dbReference>
<evidence type="ECO:0000256" key="1">
    <source>
        <dbReference type="SAM" id="Phobius"/>
    </source>
</evidence>
<dbReference type="OrthoDB" id="3449024at2759"/>
<evidence type="ECO:0008006" key="4">
    <source>
        <dbReference type="Google" id="ProtNLM"/>
    </source>
</evidence>
<dbReference type="VEuPathDB" id="FungiDB:ASPSYDRAFT_41010"/>
<dbReference type="Proteomes" id="UP000184356">
    <property type="component" value="Unassembled WGS sequence"/>
</dbReference>
<feature type="transmembrane region" description="Helical" evidence="1">
    <location>
        <begin position="62"/>
        <end position="81"/>
    </location>
</feature>
<dbReference type="AlphaFoldDB" id="A0A1L9TSE7"/>
<evidence type="ECO:0000313" key="3">
    <source>
        <dbReference type="Proteomes" id="UP000184356"/>
    </source>
</evidence>
<evidence type="ECO:0000313" key="2">
    <source>
        <dbReference type="EMBL" id="OJJ62354.1"/>
    </source>
</evidence>
<keyword evidence="1" id="KW-1133">Transmembrane helix</keyword>
<protein>
    <recommendedName>
        <fullName evidence="4">MARVEL domain-containing protein</fullName>
    </recommendedName>
</protein>
<keyword evidence="1" id="KW-0812">Transmembrane</keyword>
<feature type="transmembrane region" description="Helical" evidence="1">
    <location>
        <begin position="20"/>
        <end position="42"/>
    </location>
</feature>